<dbReference type="Proteomes" id="UP000198642">
    <property type="component" value="Unassembled WGS sequence"/>
</dbReference>
<dbReference type="EMBL" id="FOJW01000018">
    <property type="protein sequence ID" value="SFB35156.1"/>
    <property type="molecule type" value="Genomic_DNA"/>
</dbReference>
<reference evidence="1 2" key="1">
    <citation type="submission" date="2016-10" db="EMBL/GenBank/DDBJ databases">
        <authorList>
            <person name="de Groot N.N."/>
        </authorList>
    </citation>
    <scope>NUCLEOTIDE SEQUENCE [LARGE SCALE GENOMIC DNA]</scope>
    <source>
        <strain evidence="1 2">CGMCC 1.3702</strain>
    </source>
</reference>
<evidence type="ECO:0000313" key="1">
    <source>
        <dbReference type="EMBL" id="SFB35156.1"/>
    </source>
</evidence>
<dbReference type="RefSeq" id="WP_090241001.1">
    <property type="nucleotide sequence ID" value="NZ_FOJW01000018.1"/>
</dbReference>
<accession>A0A1I1ACS8</accession>
<sequence length="67" mass="7589">MTVSSQVKGCYSSIKSIEATLETLVSKTQDQEAEKTLKDVQNTMKTVKSDLEKQVLYLTKEEPQYKS</sequence>
<gene>
    <name evidence="1" type="ORF">SAMN04488072_11817</name>
</gene>
<dbReference type="OrthoDB" id="1684731at2"/>
<dbReference type="Pfam" id="PF07870">
    <property type="entry name" value="DUF1657"/>
    <property type="match status" value="1"/>
</dbReference>
<dbReference type="InterPro" id="IPR012452">
    <property type="entry name" value="DUF1657"/>
</dbReference>
<dbReference type="STRING" id="237679.SAMN04488072_11817"/>
<protein>
    <recommendedName>
        <fullName evidence="3">DUF1657 domain-containing protein</fullName>
    </recommendedName>
</protein>
<keyword evidence="2" id="KW-1185">Reference proteome</keyword>
<dbReference type="AlphaFoldDB" id="A0A1I1ACS8"/>
<proteinExistence type="predicted"/>
<evidence type="ECO:0008006" key="3">
    <source>
        <dbReference type="Google" id="ProtNLM"/>
    </source>
</evidence>
<name>A0A1I1ACS8_9BACI</name>
<organism evidence="1 2">
    <name type="scientific">Lentibacillus halodurans</name>
    <dbReference type="NCBI Taxonomy" id="237679"/>
    <lineage>
        <taxon>Bacteria</taxon>
        <taxon>Bacillati</taxon>
        <taxon>Bacillota</taxon>
        <taxon>Bacilli</taxon>
        <taxon>Bacillales</taxon>
        <taxon>Bacillaceae</taxon>
        <taxon>Lentibacillus</taxon>
    </lineage>
</organism>
<evidence type="ECO:0000313" key="2">
    <source>
        <dbReference type="Proteomes" id="UP000198642"/>
    </source>
</evidence>